<keyword evidence="5" id="KW-1185">Reference proteome</keyword>
<proteinExistence type="predicted"/>
<dbReference type="Proteomes" id="UP000051562">
    <property type="component" value="Unassembled WGS sequence"/>
</dbReference>
<gene>
    <name evidence="3" type="ORF">ARD30_04030</name>
    <name evidence="4" type="ORF">SAMN05660750_03552</name>
</gene>
<keyword evidence="1" id="KW-0732">Signal</keyword>
<evidence type="ECO:0000256" key="1">
    <source>
        <dbReference type="SAM" id="SignalP"/>
    </source>
</evidence>
<evidence type="ECO:0000313" key="5">
    <source>
        <dbReference type="Proteomes" id="UP000051562"/>
    </source>
</evidence>
<evidence type="ECO:0000259" key="2">
    <source>
        <dbReference type="Pfam" id="PF12883"/>
    </source>
</evidence>
<name>A0A0Q3SYP9_9HYPH</name>
<dbReference type="EMBL" id="FUYX01000010">
    <property type="protein sequence ID" value="SKC00181.1"/>
    <property type="molecule type" value="Genomic_DNA"/>
</dbReference>
<dbReference type="STRING" id="53254.SAMN05660750_03552"/>
<reference evidence="4 6" key="2">
    <citation type="submission" date="2017-02" db="EMBL/GenBank/DDBJ databases">
        <authorList>
            <person name="Peterson S.W."/>
        </authorList>
    </citation>
    <scope>NUCLEOTIDE SEQUENCE [LARGE SCALE GENOMIC DNA]</scope>
    <source>
        <strain evidence="4 6">DSM 9653</strain>
    </source>
</reference>
<reference evidence="3 5" key="1">
    <citation type="submission" date="2015-10" db="EMBL/GenBank/DDBJ databases">
        <title>Draft genome of Bosea thiooxidans.</title>
        <authorList>
            <person name="Wang X."/>
        </authorList>
    </citation>
    <scope>NUCLEOTIDE SEQUENCE [LARGE SCALE GENOMIC DNA]</scope>
    <source>
        <strain evidence="3 5">CGMCC 9174</strain>
    </source>
</reference>
<dbReference type="OrthoDB" id="7174015at2"/>
<evidence type="ECO:0000313" key="6">
    <source>
        <dbReference type="Proteomes" id="UP000190130"/>
    </source>
</evidence>
<dbReference type="Gene3D" id="3.10.450.50">
    <property type="match status" value="1"/>
</dbReference>
<sequence length="181" mass="19583">MKQALRNFGLALALTGLFAILAVSARAGDDVPRGPVEEAYAITVKTLAGKGKAPPPPWRPPHRDKLLSESLAALFARDDLYQDESGEMGQIGADPFLNGQDGEVKKLSLDTIPVAAGKATVIASFRSFGKPVAVQFRMIRENGGWRIDDIVNSFEGKDYSVREALSQPYDCGSFMGKPCKR</sequence>
<feature type="signal peptide" evidence="1">
    <location>
        <begin position="1"/>
        <end position="27"/>
    </location>
</feature>
<feature type="domain" description="DUF3828" evidence="2">
    <location>
        <begin position="60"/>
        <end position="152"/>
    </location>
</feature>
<dbReference type="Proteomes" id="UP000190130">
    <property type="component" value="Unassembled WGS sequence"/>
</dbReference>
<dbReference type="Pfam" id="PF12883">
    <property type="entry name" value="DUF3828"/>
    <property type="match status" value="1"/>
</dbReference>
<feature type="chain" id="PRO_5014520618" description="DUF3828 domain-containing protein" evidence="1">
    <location>
        <begin position="28"/>
        <end position="181"/>
    </location>
</feature>
<dbReference type="RefSeq" id="WP_055728037.1">
    <property type="nucleotide sequence ID" value="NZ_FUYX01000010.1"/>
</dbReference>
<evidence type="ECO:0000313" key="3">
    <source>
        <dbReference type="EMBL" id="KQK30506.1"/>
    </source>
</evidence>
<protein>
    <recommendedName>
        <fullName evidence="2">DUF3828 domain-containing protein</fullName>
    </recommendedName>
</protein>
<organism evidence="3 5">
    <name type="scientific">Bosea thiooxidans</name>
    <dbReference type="NCBI Taxonomy" id="53254"/>
    <lineage>
        <taxon>Bacteria</taxon>
        <taxon>Pseudomonadati</taxon>
        <taxon>Pseudomonadota</taxon>
        <taxon>Alphaproteobacteria</taxon>
        <taxon>Hyphomicrobiales</taxon>
        <taxon>Boseaceae</taxon>
        <taxon>Bosea</taxon>
    </lineage>
</organism>
<dbReference type="EMBL" id="LMAR01000034">
    <property type="protein sequence ID" value="KQK30506.1"/>
    <property type="molecule type" value="Genomic_DNA"/>
</dbReference>
<dbReference type="InterPro" id="IPR024289">
    <property type="entry name" value="DUF3828"/>
</dbReference>
<accession>A0A0Q3SYP9</accession>
<evidence type="ECO:0000313" key="4">
    <source>
        <dbReference type="EMBL" id="SKC00181.1"/>
    </source>
</evidence>
<dbReference type="AlphaFoldDB" id="A0A0Q3SYP9"/>